<comment type="similarity">
    <text evidence="4">Belongs to the peptidase S8 family.</text>
</comment>
<dbReference type="SUPFAM" id="SSF52743">
    <property type="entry name" value="Subtilisin-like"/>
    <property type="match status" value="1"/>
</dbReference>
<organism evidence="6 7">
    <name type="scientific">Rhodoferax koreensis</name>
    <dbReference type="NCBI Taxonomy" id="1842727"/>
    <lineage>
        <taxon>Bacteria</taxon>
        <taxon>Pseudomonadati</taxon>
        <taxon>Pseudomonadota</taxon>
        <taxon>Betaproteobacteria</taxon>
        <taxon>Burkholderiales</taxon>
        <taxon>Comamonadaceae</taxon>
        <taxon>Rhodoferax</taxon>
    </lineage>
</organism>
<dbReference type="InterPro" id="IPR015500">
    <property type="entry name" value="Peptidase_S8_subtilisin-rel"/>
</dbReference>
<dbReference type="InterPro" id="IPR000209">
    <property type="entry name" value="Peptidase_S8/S53_dom"/>
</dbReference>
<feature type="active site" description="Charge relay system" evidence="4">
    <location>
        <position position="99"/>
    </location>
</feature>
<name>A0A1P8JWV1_9BURK</name>
<dbReference type="Proteomes" id="UP000186609">
    <property type="component" value="Chromosome"/>
</dbReference>
<dbReference type="GO" id="GO:0006508">
    <property type="term" value="P:proteolysis"/>
    <property type="evidence" value="ECO:0007669"/>
    <property type="project" value="UniProtKB-KW"/>
</dbReference>
<dbReference type="OrthoDB" id="8888790at2"/>
<evidence type="ECO:0000313" key="7">
    <source>
        <dbReference type="Proteomes" id="UP000186609"/>
    </source>
</evidence>
<gene>
    <name evidence="6" type="ORF">RD110_14340</name>
</gene>
<evidence type="ECO:0000256" key="1">
    <source>
        <dbReference type="ARBA" id="ARBA00022670"/>
    </source>
</evidence>
<keyword evidence="1 4" id="KW-0645">Protease</keyword>
<protein>
    <recommendedName>
        <fullName evidence="5">Peptidase S8/S53 domain-containing protein</fullName>
    </recommendedName>
</protein>
<dbReference type="Gene3D" id="3.40.50.200">
    <property type="entry name" value="Peptidase S8/S53 domain"/>
    <property type="match status" value="1"/>
</dbReference>
<dbReference type="RefSeq" id="WP_076200111.1">
    <property type="nucleotide sequence ID" value="NZ_CP019236.1"/>
</dbReference>
<dbReference type="KEGG" id="rhy:RD110_14340"/>
<keyword evidence="2 4" id="KW-0378">Hydrolase</keyword>
<proteinExistence type="inferred from homology"/>
<accession>A0A1P8JWV1</accession>
<feature type="domain" description="Peptidase S8/S53" evidence="5">
    <location>
        <begin position="98"/>
        <end position="297"/>
    </location>
</feature>
<evidence type="ECO:0000256" key="4">
    <source>
        <dbReference type="PROSITE-ProRule" id="PRU01240"/>
    </source>
</evidence>
<evidence type="ECO:0000256" key="2">
    <source>
        <dbReference type="ARBA" id="ARBA00022801"/>
    </source>
</evidence>
<dbReference type="STRING" id="1842727.RD110_14340"/>
<dbReference type="AlphaFoldDB" id="A0A1P8JWV1"/>
<dbReference type="PROSITE" id="PS51892">
    <property type="entry name" value="SUBTILASE"/>
    <property type="match status" value="1"/>
</dbReference>
<keyword evidence="3 4" id="KW-0720">Serine protease</keyword>
<evidence type="ECO:0000259" key="5">
    <source>
        <dbReference type="Pfam" id="PF00082"/>
    </source>
</evidence>
<dbReference type="GO" id="GO:0004252">
    <property type="term" value="F:serine-type endopeptidase activity"/>
    <property type="evidence" value="ECO:0007669"/>
    <property type="project" value="UniProtKB-UniRule"/>
</dbReference>
<sequence length="471" mass="48883">MDASPPLSPAPAVAPVALESADAAAELRDAFDPATGHWAFPQAGDFWDAVRAAHARGQRGAGARMAIVDTACDLGIPLLARASGGRAVLASAPGEPTAHGTAVALLVATVAPEAALDLYEITQDGQPSLARIAEALAQIAASEASIVCMSLGMPQDYNLDAATAWVHAHAGSRGLPGVLDAVVARPGWPKHQITACRAEVCLCRAVDGLRPSGKRVLAAVGNSPGQAFCPASAAGAIAVGFQLDRRERVALHEAAWSAAPDYAQSQLTDATLMQPAGVLGSSFATPLLAGALALGIGAGNPDDDLRRLMASAQIGALADIDMAEWYSRPQGEDDARDAELEKRLAYTYAVAIQAHPHYPGLAPETLLGSAIFGASFIINAGLFFMGTGELELARQLLSWARAVVPGNCHAAANLGKTFYLMAQRSEDGQTMALAEAASGEYAAAIALRPRFEPYLQEKAKIDAFIRTDAVR</sequence>
<feature type="active site" description="Charge relay system" evidence="4">
    <location>
        <position position="69"/>
    </location>
</feature>
<dbReference type="EMBL" id="CP019236">
    <property type="protein sequence ID" value="APW38232.1"/>
    <property type="molecule type" value="Genomic_DNA"/>
</dbReference>
<evidence type="ECO:0000256" key="3">
    <source>
        <dbReference type="ARBA" id="ARBA00022825"/>
    </source>
</evidence>
<evidence type="ECO:0000313" key="6">
    <source>
        <dbReference type="EMBL" id="APW38232.1"/>
    </source>
</evidence>
<dbReference type="InterPro" id="IPR036852">
    <property type="entry name" value="Peptidase_S8/S53_dom_sf"/>
</dbReference>
<dbReference type="PRINTS" id="PR00723">
    <property type="entry name" value="SUBTILISIN"/>
</dbReference>
<feature type="active site" description="Charge relay system" evidence="4">
    <location>
        <position position="282"/>
    </location>
</feature>
<dbReference type="Pfam" id="PF00082">
    <property type="entry name" value="Peptidase_S8"/>
    <property type="match status" value="1"/>
</dbReference>
<reference evidence="6 7" key="1">
    <citation type="submission" date="2017-01" db="EMBL/GenBank/DDBJ databases">
        <authorList>
            <person name="Mah S.A."/>
            <person name="Swanson W.J."/>
            <person name="Moy G.W."/>
            <person name="Vacquier V.D."/>
        </authorList>
    </citation>
    <scope>NUCLEOTIDE SEQUENCE [LARGE SCALE GENOMIC DNA]</scope>
    <source>
        <strain evidence="6 7">DCY110</strain>
    </source>
</reference>
<keyword evidence="7" id="KW-1185">Reference proteome</keyword>